<organism evidence="4 5">
    <name type="scientific">Aureobasidium melanogenum</name>
    <name type="common">Aureobasidium pullulans var. melanogenum</name>
    <dbReference type="NCBI Taxonomy" id="46634"/>
    <lineage>
        <taxon>Eukaryota</taxon>
        <taxon>Fungi</taxon>
        <taxon>Dikarya</taxon>
        <taxon>Ascomycota</taxon>
        <taxon>Pezizomycotina</taxon>
        <taxon>Dothideomycetes</taxon>
        <taxon>Dothideomycetidae</taxon>
        <taxon>Dothideales</taxon>
        <taxon>Saccotheciaceae</taxon>
        <taxon>Aureobasidium</taxon>
    </lineage>
</organism>
<reference evidence="4" key="2">
    <citation type="submission" date="2021-08" db="EMBL/GenBank/DDBJ databases">
        <authorList>
            <person name="Gostincar C."/>
            <person name="Sun X."/>
            <person name="Song Z."/>
            <person name="Gunde-Cimerman N."/>
        </authorList>
    </citation>
    <scope>NUCLEOTIDE SEQUENCE</scope>
    <source>
        <strain evidence="4">EXF-9298</strain>
    </source>
</reference>
<proteinExistence type="predicted"/>
<evidence type="ECO:0000313" key="4">
    <source>
        <dbReference type="EMBL" id="KAG9979613.1"/>
    </source>
</evidence>
<dbReference type="PANTHER" id="PTHR10908:SF0">
    <property type="entry name" value="SEROTONIN N-ACETYLTRANSFERASE"/>
    <property type="match status" value="1"/>
</dbReference>
<dbReference type="InterPro" id="IPR000182">
    <property type="entry name" value="GNAT_dom"/>
</dbReference>
<feature type="domain" description="N-acetyltransferase" evidence="3">
    <location>
        <begin position="76"/>
        <end position="164"/>
    </location>
</feature>
<evidence type="ECO:0000313" key="5">
    <source>
        <dbReference type="Proteomes" id="UP000729357"/>
    </source>
</evidence>
<dbReference type="InterPro" id="IPR051635">
    <property type="entry name" value="SNAT-like"/>
</dbReference>
<dbReference type="Proteomes" id="UP000729357">
    <property type="component" value="Unassembled WGS sequence"/>
</dbReference>
<evidence type="ECO:0000256" key="2">
    <source>
        <dbReference type="ARBA" id="ARBA00023315"/>
    </source>
</evidence>
<dbReference type="PANTHER" id="PTHR10908">
    <property type="entry name" value="SEROTONIN N-ACETYLTRANSFERASE"/>
    <property type="match status" value="1"/>
</dbReference>
<evidence type="ECO:0000259" key="3">
    <source>
        <dbReference type="PROSITE" id="PS51186"/>
    </source>
</evidence>
<comment type="caution">
    <text evidence="4">The sequence shown here is derived from an EMBL/GenBank/DDBJ whole genome shotgun (WGS) entry which is preliminary data.</text>
</comment>
<dbReference type="Gene3D" id="3.40.630.30">
    <property type="match status" value="1"/>
</dbReference>
<dbReference type="GO" id="GO:0004059">
    <property type="term" value="F:aralkylamine N-acetyltransferase activity"/>
    <property type="evidence" value="ECO:0007669"/>
    <property type="project" value="TreeGrafter"/>
</dbReference>
<dbReference type="SUPFAM" id="SSF55729">
    <property type="entry name" value="Acyl-CoA N-acyltransferases (Nat)"/>
    <property type="match status" value="1"/>
</dbReference>
<feature type="non-terminal residue" evidence="4">
    <location>
        <position position="168"/>
    </location>
</feature>
<protein>
    <submittedName>
        <fullName evidence="4">Polyamine acetyltransferase, variant</fullName>
    </submittedName>
</protein>
<dbReference type="PROSITE" id="PS51186">
    <property type="entry name" value="GNAT"/>
    <property type="match status" value="1"/>
</dbReference>
<dbReference type="InterPro" id="IPR016181">
    <property type="entry name" value="Acyl_CoA_acyltransferase"/>
</dbReference>
<dbReference type="AlphaFoldDB" id="A0A9P8FPM9"/>
<sequence length="168" mass="17923">GGLCLGLFTSVDTSDSSAPLASVETASSAHFVYSGAPARKSVLLAHCVVTKTTNPTVMDEDMEVPDDWRTSGASSGNVGHREEGRTIAVHSLAVLPSLQNQGLGSTLLKAFIQRMEYVQAADRIALLAHGELVKFYEKLGFENKGPSKATFGGGNWVDMVLELKNNQK</sequence>
<dbReference type="Pfam" id="PF13673">
    <property type="entry name" value="Acetyltransf_10"/>
    <property type="match status" value="1"/>
</dbReference>
<dbReference type="EMBL" id="JAHFXS010001103">
    <property type="protein sequence ID" value="KAG9979613.1"/>
    <property type="molecule type" value="Genomic_DNA"/>
</dbReference>
<dbReference type="CDD" id="cd04301">
    <property type="entry name" value="NAT_SF"/>
    <property type="match status" value="1"/>
</dbReference>
<keyword evidence="1" id="KW-0808">Transferase</keyword>
<reference evidence="4" key="1">
    <citation type="journal article" date="2021" name="J Fungi (Basel)">
        <title>Virulence traits and population genomics of the black yeast Aureobasidium melanogenum.</title>
        <authorList>
            <person name="Cernosa A."/>
            <person name="Sun X."/>
            <person name="Gostincar C."/>
            <person name="Fang C."/>
            <person name="Gunde-Cimerman N."/>
            <person name="Song Z."/>
        </authorList>
    </citation>
    <scope>NUCLEOTIDE SEQUENCE</scope>
    <source>
        <strain evidence="4">EXF-9298</strain>
    </source>
</reference>
<feature type="non-terminal residue" evidence="4">
    <location>
        <position position="1"/>
    </location>
</feature>
<gene>
    <name evidence="4" type="ORF">KCU98_g8661</name>
</gene>
<keyword evidence="5" id="KW-1185">Reference proteome</keyword>
<accession>A0A9P8FPM9</accession>
<evidence type="ECO:0000256" key="1">
    <source>
        <dbReference type="ARBA" id="ARBA00022679"/>
    </source>
</evidence>
<name>A0A9P8FPM9_AURME</name>
<keyword evidence="2" id="KW-0012">Acyltransferase</keyword>
<dbReference type="GO" id="GO:0005737">
    <property type="term" value="C:cytoplasm"/>
    <property type="evidence" value="ECO:0007669"/>
    <property type="project" value="TreeGrafter"/>
</dbReference>